<evidence type="ECO:0000256" key="1">
    <source>
        <dbReference type="PROSITE-ProRule" id="PRU00473"/>
    </source>
</evidence>
<protein>
    <submittedName>
        <fullName evidence="3">Gliding motility-associated C-terminal domain-containing protein</fullName>
    </submittedName>
</protein>
<dbReference type="Gene3D" id="3.30.1330.60">
    <property type="entry name" value="OmpA-like domain"/>
    <property type="match status" value="1"/>
</dbReference>
<dbReference type="GO" id="GO:0016020">
    <property type="term" value="C:membrane"/>
    <property type="evidence" value="ECO:0007669"/>
    <property type="project" value="UniProtKB-UniRule"/>
</dbReference>
<dbReference type="InterPro" id="IPR006665">
    <property type="entry name" value="OmpA-like"/>
</dbReference>
<keyword evidence="1" id="KW-0472">Membrane</keyword>
<dbReference type="EMBL" id="CP073355">
    <property type="protein sequence ID" value="URA10472.1"/>
    <property type="molecule type" value="Genomic_DNA"/>
</dbReference>
<dbReference type="Pfam" id="PF00691">
    <property type="entry name" value="OmpA"/>
    <property type="match status" value="1"/>
</dbReference>
<evidence type="ECO:0000313" key="3">
    <source>
        <dbReference type="EMBL" id="URA10472.1"/>
    </source>
</evidence>
<reference evidence="3" key="1">
    <citation type="submission" date="2021-04" db="EMBL/GenBank/DDBJ databases">
        <authorList>
            <person name="Postec A."/>
        </authorList>
    </citation>
    <scope>NUCLEOTIDE SEQUENCE</scope>
    <source>
        <strain evidence="3">F1F22</strain>
    </source>
</reference>
<dbReference type="SUPFAM" id="SSF103088">
    <property type="entry name" value="OmpA-like"/>
    <property type="match status" value="1"/>
</dbReference>
<proteinExistence type="predicted"/>
<name>A0AAX3BDX4_9SPIR</name>
<dbReference type="RefSeq" id="WP_271435599.1">
    <property type="nucleotide sequence ID" value="NZ_CP073355.1"/>
</dbReference>
<dbReference type="Gene3D" id="2.60.40.4070">
    <property type="match status" value="3"/>
</dbReference>
<keyword evidence="4" id="KW-1185">Reference proteome</keyword>
<gene>
    <name evidence="3" type="ORF">KDW03_01330</name>
</gene>
<sequence length="1316" mass="147712">MRFFIRVFFLVILHGGVFALPAGSEKSFSGLGVDGQAIGFTGISADSFSCWANPALYDITRLQTGGSIEGMAENLVYRFFGGVPTPLGQIGARLSYDKTLHNLLQFELLWSRTISRWFSLGIKLNTGMMLGQGFFSLDIGAVQRGGEGSGIGFYNWDYALVLKNIGSSVSLFQDIPWKPFMVSVGGGFSPLRFGWYNLRLQSDVSLSFSPFFTLVGMGMKHTFWDAFSLSAGYQLPLGTVVPFSPTTSAGIGLVGGVALDKEKTNLIMRFGKTPSASYTEVALWYSIQMNPALSHNLMVNVSWGQYDDKPPVISSLPVVFFSPNLDGIKDEAIFPLPIVDNDKLSGWEVEIVDSTGKVVRRFESWQSLETKTLSLKNIVKRIITPDRGIEIPPSIKWDGRNDKGEKLPDGTYRYRIRARDITGNETASSWQSVVLDTEKRDFHLETSSTVFSPNGDGNLETIEISFKNVQSLPQDRLVFVVEDASGKEVSRTVWTNEDGLPPMIVWKGEANGNLLPEGVYRLVLRLESDAGNTMETNTSVQLVRTMETASLVLSKNAFSARKEEVVTITPQVSSTNLLKKWLLTIQNEKDQVVREIGGSSPLPSLLPWDGRDNQGTIVSDGIYTATLQLFYESGNQPKSSALPITIDNTSPVVNVKLPYTIFSPLPDSKQRTLPISLDIKAASNDILTLTIVDETGSPVFYEQKPAEEWEKSIEWTGLNPKLEPLPEGRYALVVEAEDAVGNRFQTNISPIVLRTGRERLSVSTASAFVSPRLTPTARFTLEGNPQGIKNLEFVIRDESNRERYRLFTNIWLSIIDVPLNNLPDNYYTYQAKALYEDGQNPQSPERRLEIDSIPPKLGASVDIPAFSPNNDGRRDSLVVRFSPEGRSNDVFSMAIYNEKGEIVRSTEWRGPVQREFLWNGKDNTGKELSEGTYHLSFTSRDNASNVTREWISNVYLAKTYPELSFEVNDIAIVPGKRPLVVRGTVTETNRIERNEFQILNQKGETVYQQALNRWSNLWTWDGKTTQGIAPDGYYTIRWGLSYLDGNALQAELEDIIVDSQPPKVELFFSPVVFTPDGDGENDTLSLRATLWDLAGLEHASLSILKIRENLPPLPVKRWEWQFEDEPSLFEKTWDWNGLGDDGELVESVQDYMIEIVTRDILGHTNRYQTNFTTGVLIEKLPEGLRIRISSVRFALNSARLTSQSQEILGKMVSVFQRLLSQPERYGLTSDFFIEVSGHTDDLPGPTPDFNTKLSEKRAKAVYDYLVSQGIPADKLTWAGYGEKRPYKPIKPEMSKEQRDELRSRNRRVEFFIRKRK</sequence>
<feature type="domain" description="OmpA-like" evidence="2">
    <location>
        <begin position="1180"/>
        <end position="1316"/>
    </location>
</feature>
<dbReference type="Pfam" id="PF13585">
    <property type="entry name" value="CHU_C"/>
    <property type="match status" value="1"/>
</dbReference>
<accession>A0AAX3BDX4</accession>
<dbReference type="PANTHER" id="PTHR30329">
    <property type="entry name" value="STATOR ELEMENT OF FLAGELLAR MOTOR COMPLEX"/>
    <property type="match status" value="1"/>
</dbReference>
<evidence type="ECO:0000313" key="4">
    <source>
        <dbReference type="Proteomes" id="UP001056539"/>
    </source>
</evidence>
<reference evidence="3" key="2">
    <citation type="submission" date="2022-06" db="EMBL/GenBank/DDBJ databases">
        <title>Thermospira aquatica gen. nov., sp. nov.</title>
        <authorList>
            <person name="Ben Ali Gam Z."/>
            <person name="Labat M."/>
        </authorList>
    </citation>
    <scope>NUCLEOTIDE SEQUENCE</scope>
    <source>
        <strain evidence="3">F1F22</strain>
    </source>
</reference>
<dbReference type="PROSITE" id="PS51123">
    <property type="entry name" value="OMPA_2"/>
    <property type="match status" value="1"/>
</dbReference>
<dbReference type="CDD" id="cd07185">
    <property type="entry name" value="OmpA_C-like"/>
    <property type="match status" value="1"/>
</dbReference>
<organism evidence="3 4">
    <name type="scientific">Thermospira aquatica</name>
    <dbReference type="NCBI Taxonomy" id="2828656"/>
    <lineage>
        <taxon>Bacteria</taxon>
        <taxon>Pseudomonadati</taxon>
        <taxon>Spirochaetota</taxon>
        <taxon>Spirochaetia</taxon>
        <taxon>Brevinematales</taxon>
        <taxon>Thermospiraceae</taxon>
        <taxon>Thermospira</taxon>
    </lineage>
</organism>
<dbReference type="InterPro" id="IPR036737">
    <property type="entry name" value="OmpA-like_sf"/>
</dbReference>
<dbReference type="KEGG" id="taqu:KDW03_01330"/>
<dbReference type="Proteomes" id="UP001056539">
    <property type="component" value="Chromosome"/>
</dbReference>
<dbReference type="InterPro" id="IPR050330">
    <property type="entry name" value="Bact_OuterMem_StrucFunc"/>
</dbReference>
<dbReference type="PANTHER" id="PTHR30329:SF21">
    <property type="entry name" value="LIPOPROTEIN YIAD-RELATED"/>
    <property type="match status" value="1"/>
</dbReference>
<evidence type="ECO:0000259" key="2">
    <source>
        <dbReference type="PROSITE" id="PS51123"/>
    </source>
</evidence>